<comment type="function">
    <text evidence="13">The RuvA-RuvB-RuvC complex processes Holliday junction (HJ) DNA during genetic recombination and DNA repair. Endonuclease that resolves HJ intermediates. Cleaves cruciform DNA by making single-stranded nicks across the HJ at symmetrical positions within the homologous arms, yielding a 5'-phosphate and a 3'-hydroxyl group; requires a central core of homology in the junction. The consensus cleavage sequence is 5'-(A/T)TT(C/G)-3'. Cleavage occurs on the 3'-side of the TT dinucleotide at the point of strand exchange. HJ branch migration catalyzed by RuvA-RuvB allows RuvC to scan DNA until it finds its consensus sequence, where it cleaves and resolves the cruciform DNA.</text>
</comment>
<dbReference type="GO" id="GO:0048476">
    <property type="term" value="C:Holliday junction resolvase complex"/>
    <property type="evidence" value="ECO:0007669"/>
    <property type="project" value="UniProtKB-UniRule"/>
</dbReference>
<dbReference type="GO" id="GO:0000287">
    <property type="term" value="F:magnesium ion binding"/>
    <property type="evidence" value="ECO:0007669"/>
    <property type="project" value="UniProtKB-UniRule"/>
</dbReference>
<evidence type="ECO:0000256" key="10">
    <source>
        <dbReference type="ARBA" id="ARBA00023172"/>
    </source>
</evidence>
<feature type="binding site" evidence="13">
    <location>
        <position position="11"/>
    </location>
    <ligand>
        <name>Mg(2+)</name>
        <dbReference type="ChEBI" id="CHEBI:18420"/>
        <label>1</label>
    </ligand>
</feature>
<feature type="binding site" evidence="13">
    <location>
        <position position="75"/>
    </location>
    <ligand>
        <name>Mg(2+)</name>
        <dbReference type="ChEBI" id="CHEBI:18420"/>
        <label>2</label>
    </ligand>
</feature>
<comment type="cofactor">
    <cofactor evidence="13">
        <name>Mg(2+)</name>
        <dbReference type="ChEBI" id="CHEBI:18420"/>
    </cofactor>
    <text evidence="13">Binds 2 Mg(2+) ion per subunit.</text>
</comment>
<feature type="binding site" evidence="13">
    <location>
        <position position="147"/>
    </location>
    <ligand>
        <name>Mg(2+)</name>
        <dbReference type="ChEBI" id="CHEBI:18420"/>
        <label>1</label>
    </ligand>
</feature>
<evidence type="ECO:0000313" key="15">
    <source>
        <dbReference type="EMBL" id="OQA52871.1"/>
    </source>
</evidence>
<comment type="caution">
    <text evidence="15">The sequence shown here is derived from an EMBL/GenBank/DDBJ whole genome shotgun (WGS) entry which is preliminary data.</text>
</comment>
<comment type="subunit">
    <text evidence="13">Homodimer which binds Holliday junction (HJ) DNA. The HJ becomes 2-fold symmetrical on binding to RuvC with unstacked arms; it has a different conformation from HJ DNA in complex with RuvA. In the full resolvosome a probable DNA-RuvA(4)-RuvB(12)-RuvC(2) complex forms which resolves the HJ.</text>
</comment>
<keyword evidence="8 13" id="KW-0460">Magnesium</keyword>
<feature type="active site" evidence="13">
    <location>
        <position position="11"/>
    </location>
</feature>
<dbReference type="GO" id="GO:0003677">
    <property type="term" value="F:DNA binding"/>
    <property type="evidence" value="ECO:0007669"/>
    <property type="project" value="UniProtKB-KW"/>
</dbReference>
<evidence type="ECO:0000256" key="11">
    <source>
        <dbReference type="ARBA" id="ARBA00023204"/>
    </source>
</evidence>
<evidence type="ECO:0000256" key="8">
    <source>
        <dbReference type="ARBA" id="ARBA00022842"/>
    </source>
</evidence>
<accession>A0A1V5SF96</accession>
<dbReference type="InterPro" id="IPR012337">
    <property type="entry name" value="RNaseH-like_sf"/>
</dbReference>
<proteinExistence type="inferred from homology"/>
<evidence type="ECO:0000256" key="14">
    <source>
        <dbReference type="NCBIfam" id="TIGR00228"/>
    </source>
</evidence>
<dbReference type="CDD" id="cd16962">
    <property type="entry name" value="RuvC"/>
    <property type="match status" value="1"/>
</dbReference>
<comment type="similarity">
    <text evidence="1 13">Belongs to the RuvC family.</text>
</comment>
<keyword evidence="3 13" id="KW-0540">Nuclease</keyword>
<dbReference type="Proteomes" id="UP000485367">
    <property type="component" value="Unassembled WGS sequence"/>
</dbReference>
<dbReference type="NCBIfam" id="TIGR00228">
    <property type="entry name" value="ruvC"/>
    <property type="match status" value="1"/>
</dbReference>
<dbReference type="InterPro" id="IPR002176">
    <property type="entry name" value="X-over_junc_endoDNase_RuvC"/>
</dbReference>
<dbReference type="EMBL" id="MWBO01000019">
    <property type="protein sequence ID" value="OQA52871.1"/>
    <property type="molecule type" value="Genomic_DNA"/>
</dbReference>
<feature type="active site" evidence="13">
    <location>
        <position position="147"/>
    </location>
</feature>
<dbReference type="InterPro" id="IPR036397">
    <property type="entry name" value="RNaseH_sf"/>
</dbReference>
<evidence type="ECO:0000256" key="2">
    <source>
        <dbReference type="ARBA" id="ARBA00022490"/>
    </source>
</evidence>
<keyword evidence="5 13" id="KW-0255">Endonuclease</keyword>
<gene>
    <name evidence="13 15" type="primary">ruvC</name>
    <name evidence="15" type="ORF">BWY43_00320</name>
</gene>
<evidence type="ECO:0000256" key="7">
    <source>
        <dbReference type="ARBA" id="ARBA00022801"/>
    </source>
</evidence>
<evidence type="ECO:0000256" key="9">
    <source>
        <dbReference type="ARBA" id="ARBA00023125"/>
    </source>
</evidence>
<keyword evidence="9 13" id="KW-0238">DNA-binding</keyword>
<organism evidence="15">
    <name type="scientific">candidate division WS2 bacterium ADurb.Bin280</name>
    <dbReference type="NCBI Taxonomy" id="1852829"/>
    <lineage>
        <taxon>Bacteria</taxon>
        <taxon>candidate division WS2</taxon>
    </lineage>
</organism>
<evidence type="ECO:0000256" key="3">
    <source>
        <dbReference type="ARBA" id="ARBA00022722"/>
    </source>
</evidence>
<dbReference type="InterPro" id="IPR020563">
    <property type="entry name" value="X-over_junc_endoDNase_Mg_BS"/>
</dbReference>
<evidence type="ECO:0000256" key="6">
    <source>
        <dbReference type="ARBA" id="ARBA00022763"/>
    </source>
</evidence>
<dbReference type="Pfam" id="PF02075">
    <property type="entry name" value="RuvC"/>
    <property type="match status" value="1"/>
</dbReference>
<comment type="catalytic activity">
    <reaction evidence="12 13">
        <text>Endonucleolytic cleavage at a junction such as a reciprocal single-stranded crossover between two homologous DNA duplexes (Holliday junction).</text>
        <dbReference type="EC" id="3.1.21.10"/>
    </reaction>
</comment>
<evidence type="ECO:0000256" key="13">
    <source>
        <dbReference type="HAMAP-Rule" id="MF_00034"/>
    </source>
</evidence>
<reference evidence="15" key="1">
    <citation type="submission" date="2017-02" db="EMBL/GenBank/DDBJ databases">
        <title>Delving into the versatile metabolic prowess of the omnipresent phylum Bacteroidetes.</title>
        <authorList>
            <person name="Nobu M.K."/>
            <person name="Mei R."/>
            <person name="Narihiro T."/>
            <person name="Kuroda K."/>
            <person name="Liu W.-T."/>
        </authorList>
    </citation>
    <scope>NUCLEOTIDE SEQUENCE</scope>
    <source>
        <strain evidence="15">ADurb.Bin280</strain>
    </source>
</reference>
<evidence type="ECO:0000256" key="1">
    <source>
        <dbReference type="ARBA" id="ARBA00009518"/>
    </source>
</evidence>
<dbReference type="PRINTS" id="PR00696">
    <property type="entry name" value="RSOLVASERUVC"/>
</dbReference>
<dbReference type="PANTHER" id="PTHR30194:SF3">
    <property type="entry name" value="CROSSOVER JUNCTION ENDODEOXYRIBONUCLEASE RUVC"/>
    <property type="match status" value="1"/>
</dbReference>
<feature type="active site" evidence="13">
    <location>
        <position position="75"/>
    </location>
</feature>
<dbReference type="PANTHER" id="PTHR30194">
    <property type="entry name" value="CROSSOVER JUNCTION ENDODEOXYRIBONUCLEASE RUVC"/>
    <property type="match status" value="1"/>
</dbReference>
<sequence length="168" mass="18707">MKEGEVVLGIDPGTGRLGWAVLKVVVIDNCKKVEIVDCGLIESKANTPLVDRLELIYRELSEISQKHKPDVLVVEELFFVKNVKTGISVAHARGVVLLLGKINKMEIFQYKPNEIKMSVAGYGHATKEQMQKMIACYIKNCDIKQDDTADAIAVALTYLNRPKYTQTG</sequence>
<dbReference type="AlphaFoldDB" id="A0A1V5SF96"/>
<keyword evidence="10 13" id="KW-0233">DNA recombination</keyword>
<dbReference type="PROSITE" id="PS01321">
    <property type="entry name" value="RUVC"/>
    <property type="match status" value="1"/>
</dbReference>
<dbReference type="GO" id="GO:0008821">
    <property type="term" value="F:crossover junction DNA endonuclease activity"/>
    <property type="evidence" value="ECO:0007669"/>
    <property type="project" value="UniProtKB-UniRule"/>
</dbReference>
<dbReference type="GO" id="GO:0006281">
    <property type="term" value="P:DNA repair"/>
    <property type="evidence" value="ECO:0007669"/>
    <property type="project" value="UniProtKB-UniRule"/>
</dbReference>
<keyword evidence="7 13" id="KW-0378">Hydrolase</keyword>
<evidence type="ECO:0000256" key="4">
    <source>
        <dbReference type="ARBA" id="ARBA00022723"/>
    </source>
</evidence>
<dbReference type="SUPFAM" id="SSF53098">
    <property type="entry name" value="Ribonuclease H-like"/>
    <property type="match status" value="1"/>
</dbReference>
<protein>
    <recommendedName>
        <fullName evidence="13 14">Crossover junction endodeoxyribonuclease RuvC</fullName>
        <ecNumber evidence="13 14">3.1.21.10</ecNumber>
    </recommendedName>
    <alternativeName>
        <fullName evidence="13">Holliday junction nuclease RuvC</fullName>
    </alternativeName>
    <alternativeName>
        <fullName evidence="13">Holliday junction resolvase RuvC</fullName>
    </alternativeName>
</protein>
<dbReference type="Gene3D" id="3.30.420.10">
    <property type="entry name" value="Ribonuclease H-like superfamily/Ribonuclease H"/>
    <property type="match status" value="1"/>
</dbReference>
<dbReference type="EC" id="3.1.21.10" evidence="13 14"/>
<dbReference type="GO" id="GO:0005737">
    <property type="term" value="C:cytoplasm"/>
    <property type="evidence" value="ECO:0007669"/>
    <property type="project" value="UniProtKB-SubCell"/>
</dbReference>
<keyword evidence="4 13" id="KW-0479">Metal-binding</keyword>
<dbReference type="GO" id="GO:0006310">
    <property type="term" value="P:DNA recombination"/>
    <property type="evidence" value="ECO:0007669"/>
    <property type="project" value="UniProtKB-UniRule"/>
</dbReference>
<keyword evidence="11 13" id="KW-0234">DNA repair</keyword>
<dbReference type="NCBIfam" id="NF000711">
    <property type="entry name" value="PRK00039.2-1"/>
    <property type="match status" value="1"/>
</dbReference>
<dbReference type="FunFam" id="3.30.420.10:FF:000002">
    <property type="entry name" value="Crossover junction endodeoxyribonuclease RuvC"/>
    <property type="match status" value="1"/>
</dbReference>
<keyword evidence="6 13" id="KW-0227">DNA damage</keyword>
<keyword evidence="2 13" id="KW-0963">Cytoplasm</keyword>
<evidence type="ECO:0000256" key="12">
    <source>
        <dbReference type="ARBA" id="ARBA00029354"/>
    </source>
</evidence>
<name>A0A1V5SF96_9BACT</name>
<evidence type="ECO:0000256" key="5">
    <source>
        <dbReference type="ARBA" id="ARBA00022759"/>
    </source>
</evidence>
<comment type="subcellular location">
    <subcellularLocation>
        <location evidence="13">Cytoplasm</location>
    </subcellularLocation>
</comment>
<dbReference type="HAMAP" id="MF_00034">
    <property type="entry name" value="RuvC"/>
    <property type="match status" value="1"/>
</dbReference>